<evidence type="ECO:0000256" key="1">
    <source>
        <dbReference type="SAM" id="Phobius"/>
    </source>
</evidence>
<comment type="caution">
    <text evidence="2">The sequence shown here is derived from an EMBL/GenBank/DDBJ whole genome shotgun (WGS) entry which is preliminary data.</text>
</comment>
<organism evidence="2">
    <name type="scientific">Aerophobetes bacterium</name>
    <dbReference type="NCBI Taxonomy" id="2030807"/>
    <lineage>
        <taxon>Bacteria</taxon>
        <taxon>Candidatus Aerophobota</taxon>
    </lineage>
</organism>
<keyword evidence="1" id="KW-1133">Transmembrane helix</keyword>
<proteinExistence type="predicted"/>
<accession>A0A7V0N095</accession>
<dbReference type="Proteomes" id="UP000885660">
    <property type="component" value="Unassembled WGS sequence"/>
</dbReference>
<sequence>MYYISPGFFVGVVAGGLFGFAIGFLLATLLKSGEGKEKEREKSRAERIFNQAISQKDRKRKAELLGKILEKYPNTTWADKALEEVIKMKKSEFKE</sequence>
<gene>
    <name evidence="2" type="ORF">ENG47_01860</name>
</gene>
<keyword evidence="1" id="KW-0812">Transmembrane</keyword>
<keyword evidence="1" id="KW-0472">Membrane</keyword>
<dbReference type="AlphaFoldDB" id="A0A7V0N095"/>
<evidence type="ECO:0000313" key="2">
    <source>
        <dbReference type="EMBL" id="HDN84487.1"/>
    </source>
</evidence>
<protein>
    <recommendedName>
        <fullName evidence="3">Tetratricopeptide repeat protein</fullName>
    </recommendedName>
</protein>
<evidence type="ECO:0008006" key="3">
    <source>
        <dbReference type="Google" id="ProtNLM"/>
    </source>
</evidence>
<feature type="transmembrane region" description="Helical" evidence="1">
    <location>
        <begin position="6"/>
        <end position="30"/>
    </location>
</feature>
<dbReference type="EMBL" id="DRBC01000110">
    <property type="protein sequence ID" value="HDN84487.1"/>
    <property type="molecule type" value="Genomic_DNA"/>
</dbReference>
<name>A0A7V0N095_UNCAE</name>
<reference evidence="2" key="1">
    <citation type="journal article" date="2020" name="mSystems">
        <title>Genome- and Community-Level Interaction Insights into Carbon Utilization and Element Cycling Functions of Hydrothermarchaeota in Hydrothermal Sediment.</title>
        <authorList>
            <person name="Zhou Z."/>
            <person name="Liu Y."/>
            <person name="Xu W."/>
            <person name="Pan J."/>
            <person name="Luo Z.H."/>
            <person name="Li M."/>
        </authorList>
    </citation>
    <scope>NUCLEOTIDE SEQUENCE [LARGE SCALE GENOMIC DNA]</scope>
    <source>
        <strain evidence="2">HyVt-219</strain>
    </source>
</reference>